<evidence type="ECO:0000256" key="1">
    <source>
        <dbReference type="ARBA" id="ARBA00023186"/>
    </source>
</evidence>
<dbReference type="InterPro" id="IPR033162">
    <property type="entry name" value="TBCD"/>
</dbReference>
<proteinExistence type="predicted"/>
<dbReference type="Gene3D" id="1.25.10.10">
    <property type="entry name" value="Leucine-rich Repeat Variant"/>
    <property type="match status" value="2"/>
</dbReference>
<dbReference type="InterPro" id="IPR022577">
    <property type="entry name" value="TBCD_C"/>
</dbReference>
<evidence type="ECO:0000256" key="2">
    <source>
        <dbReference type="SAM" id="MobiDB-lite"/>
    </source>
</evidence>
<dbReference type="GO" id="GO:0000226">
    <property type="term" value="P:microtubule cytoskeleton organization"/>
    <property type="evidence" value="ECO:0007669"/>
    <property type="project" value="TreeGrafter"/>
</dbReference>
<dbReference type="GO" id="GO:0007021">
    <property type="term" value="P:tubulin complex assembly"/>
    <property type="evidence" value="ECO:0007669"/>
    <property type="project" value="InterPro"/>
</dbReference>
<evidence type="ECO:0000259" key="4">
    <source>
        <dbReference type="Pfam" id="PF25767"/>
    </source>
</evidence>
<dbReference type="OrthoDB" id="1735853at2759"/>
<dbReference type="FunCoup" id="A0A317XWM5">
    <property type="interactions" value="394"/>
</dbReference>
<accession>A0A317XWM5</accession>
<organism evidence="5 6">
    <name type="scientific">Testicularia cyperi</name>
    <dbReference type="NCBI Taxonomy" id="1882483"/>
    <lineage>
        <taxon>Eukaryota</taxon>
        <taxon>Fungi</taxon>
        <taxon>Dikarya</taxon>
        <taxon>Basidiomycota</taxon>
        <taxon>Ustilaginomycotina</taxon>
        <taxon>Ustilaginomycetes</taxon>
        <taxon>Ustilaginales</taxon>
        <taxon>Anthracoideaceae</taxon>
        <taxon>Testicularia</taxon>
    </lineage>
</organism>
<dbReference type="InterPro" id="IPR011989">
    <property type="entry name" value="ARM-like"/>
</dbReference>
<feature type="region of interest" description="Disordered" evidence="2">
    <location>
        <begin position="42"/>
        <end position="66"/>
    </location>
</feature>
<dbReference type="EMBL" id="KZ819188">
    <property type="protein sequence ID" value="PWZ02675.1"/>
    <property type="molecule type" value="Genomic_DNA"/>
</dbReference>
<feature type="domain" description="Tubulin-folding cofactor D C-terminal" evidence="3">
    <location>
        <begin position="922"/>
        <end position="1156"/>
    </location>
</feature>
<dbReference type="Pfam" id="PF12612">
    <property type="entry name" value="TFCD_C"/>
    <property type="match status" value="1"/>
</dbReference>
<dbReference type="InterPro" id="IPR058033">
    <property type="entry name" value="ARM_TBCD_2nd"/>
</dbReference>
<protein>
    <submittedName>
        <fullName evidence="5">ARM repeat-containing protein</fullName>
    </submittedName>
</protein>
<dbReference type="GO" id="GO:0005096">
    <property type="term" value="F:GTPase activator activity"/>
    <property type="evidence" value="ECO:0007669"/>
    <property type="project" value="InterPro"/>
</dbReference>
<name>A0A317XWM5_9BASI</name>
<gene>
    <name evidence="5" type="ORF">BCV70DRAFT_196918</name>
</gene>
<evidence type="ECO:0000313" key="5">
    <source>
        <dbReference type="EMBL" id="PWZ02675.1"/>
    </source>
</evidence>
<feature type="compositionally biased region" description="Polar residues" evidence="2">
    <location>
        <begin position="51"/>
        <end position="62"/>
    </location>
</feature>
<dbReference type="InParanoid" id="A0A317XWM5"/>
<feature type="domain" description="Tubulin-folding cofactor D ARM repeats" evidence="4">
    <location>
        <begin position="332"/>
        <end position="569"/>
    </location>
</feature>
<evidence type="ECO:0000259" key="3">
    <source>
        <dbReference type="Pfam" id="PF12612"/>
    </source>
</evidence>
<dbReference type="GO" id="GO:0007023">
    <property type="term" value="P:post-chaperonin tubulin folding pathway"/>
    <property type="evidence" value="ECO:0007669"/>
    <property type="project" value="InterPro"/>
</dbReference>
<dbReference type="InterPro" id="IPR016024">
    <property type="entry name" value="ARM-type_fold"/>
</dbReference>
<feature type="region of interest" description="Disordered" evidence="2">
    <location>
        <begin position="362"/>
        <end position="381"/>
    </location>
</feature>
<sequence>MEGASIRLVEPEEVSVIEERELLRFERAEEFLDLLQQLTGPSAVQPEANGETATPVSGSAKTSRPRLPRDTLASLLSILDDYQEQPYLLDPYLDRIVSHPVAALQRHIRAASSASSSTHVLDTETVQSLSKLIYTYTKLRGYKTITNFFPHEVVDLPATLAYLEALESESSEQLQPNASDKTGLSQCWELRYVCLLWLSLICMIPFDLEKFDHHRNDKISSVAYRIEAVGLAFLSRSGKERDAAAVLLGKLFQREDIHSDRFHAFIDFSHQTLASDQINPFAATGILQALCEVVKIRDPAFVKEHLAALNGILAIYDDADKAQLTNNGLILKYQIKLAARLGLKLLRPRSRALQTHIKTLGSSEPTIAPMGDNEEDEDDSDVPEDIDYCIARLIDGLQHKDTVVRYSAAKGLARLCDRLPRSFISQVCDAVVGLFHINVPDLYEGANDLSSVSENTWQGACMALAELARRGMLFADDLSDKLPWIEKALLFDIRRGAHSVGANVRDSACYIVWAIARAHNPDVIRRHALSLANKLVAVATLDRDVSIRRAASAAFQESVGRLDLFPHGIDVIRLTDFYAVSTRRNAFLECAVQVAKFEEYRAYLVDHLLNVTLIHWDLPMRRLGAKAIARIAVLDKQRLLPSVVAALGQRVTSVDSVVVHGALLGLAEICEECRSAKVADAGRPEQTVQQPDAAFGMIEKVPSSVFHAMGAAMVLQAACQLIAAGISSSDPASPDDSCVWQKVINLALNRPEEQVQAAAAEACHRASLVLNLTPRIKSTLDGWHSFSIAQQQSNALVLGAIDYVSHAASFESAVEHLVALVNNTPATGSKAYSSNIETRRNAFDSLARAVMGLADDLRNICTQELMGRVLRTLLHGLDDYTTDQRGDVGSWVRLSCIAGIRDILTLVHSKSVLTWIDPGLFQSLIGGLWKQTAERIDHVRQTAGSSLMSLYQTFQLLSQTTPAPLGYELVQNSFGKLALSGNKTDISGPSQLNGLDKDPAAIFNFKDAKLTFPRVAEMLRIDVYRKAILEGIVVSVGSKSDLGDRIIGPALVDFLTAQHELQAEAAADETSPSTSPYMVYDLFMDLFELAKRNYGNNRIYIPALQTVNLVLENGGVELIDAGEPVATEIQTRSFDVLIRLLKMASTNINKAKNIQRVNSAGTLAANLVVIGFVDARHKPFVLNAIHTFLAHAFPTTRAKTAEKLFTAIDNSHFGSTALEGNYYIELEYAILDTKWATAPPDTIASKAKRVIGFLTHAPMLSPEP</sequence>
<dbReference type="Pfam" id="PF23579">
    <property type="entry name" value="ARM_TBCD"/>
    <property type="match status" value="1"/>
</dbReference>
<feature type="compositionally biased region" description="Acidic residues" evidence="2">
    <location>
        <begin position="372"/>
        <end position="381"/>
    </location>
</feature>
<dbReference type="Proteomes" id="UP000246740">
    <property type="component" value="Unassembled WGS sequence"/>
</dbReference>
<dbReference type="PANTHER" id="PTHR12658">
    <property type="entry name" value="BETA-TUBULIN COFACTOR D"/>
    <property type="match status" value="1"/>
</dbReference>
<dbReference type="STRING" id="1882483.A0A317XWM5"/>
<dbReference type="SUPFAM" id="SSF48371">
    <property type="entry name" value="ARM repeat"/>
    <property type="match status" value="2"/>
</dbReference>
<keyword evidence="1" id="KW-0143">Chaperone</keyword>
<keyword evidence="6" id="KW-1185">Reference proteome</keyword>
<dbReference type="PANTHER" id="PTHR12658:SF0">
    <property type="entry name" value="TUBULIN-SPECIFIC CHAPERONE D"/>
    <property type="match status" value="1"/>
</dbReference>
<reference evidence="5 6" key="1">
    <citation type="journal article" date="2018" name="Mol. Biol. Evol.">
        <title>Broad Genomic Sampling Reveals a Smut Pathogenic Ancestry of the Fungal Clade Ustilaginomycotina.</title>
        <authorList>
            <person name="Kijpornyongpan T."/>
            <person name="Mondo S.J."/>
            <person name="Barry K."/>
            <person name="Sandor L."/>
            <person name="Lee J."/>
            <person name="Lipzen A."/>
            <person name="Pangilinan J."/>
            <person name="LaButti K."/>
            <person name="Hainaut M."/>
            <person name="Henrissat B."/>
            <person name="Grigoriev I.V."/>
            <person name="Spatafora J.W."/>
            <person name="Aime M.C."/>
        </authorList>
    </citation>
    <scope>NUCLEOTIDE SEQUENCE [LARGE SCALE GENOMIC DNA]</scope>
    <source>
        <strain evidence="5 6">MCA 3645</strain>
    </source>
</reference>
<evidence type="ECO:0000313" key="6">
    <source>
        <dbReference type="Proteomes" id="UP000246740"/>
    </source>
</evidence>
<dbReference type="GO" id="GO:0048487">
    <property type="term" value="F:beta-tubulin binding"/>
    <property type="evidence" value="ECO:0007669"/>
    <property type="project" value="InterPro"/>
</dbReference>
<dbReference type="Pfam" id="PF25767">
    <property type="entry name" value="ARM_TBCD_2nd"/>
    <property type="match status" value="1"/>
</dbReference>
<dbReference type="AlphaFoldDB" id="A0A317XWM5"/>